<keyword evidence="1" id="KW-0812">Transmembrane</keyword>
<dbReference type="HOGENOM" id="CLU_2990410_0_0_7"/>
<proteinExistence type="predicted"/>
<reference evidence="3" key="1">
    <citation type="journal article" date="2013" name="ISME J.">
        <title>A small predatory core genome in the divergent marine Bacteriovorax marinus SJ and the terrestrial Bdellovibrio bacteriovorus.</title>
        <authorList>
            <person name="Crossman L.C."/>
            <person name="Chen H."/>
            <person name="Cerdeno-Tarraga A.M."/>
            <person name="Brooks K."/>
            <person name="Quail M.A."/>
            <person name="Pineiro S.A."/>
            <person name="Hobley L."/>
            <person name="Sockett R.E."/>
            <person name="Bentley S.D."/>
            <person name="Parkhill J."/>
            <person name="Williams H.N."/>
            <person name="Stine O.C."/>
        </authorList>
    </citation>
    <scope>NUCLEOTIDE SEQUENCE [LARGE SCALE GENOMIC DNA]</scope>
    <source>
        <strain evidence="3">ATCC BAA-682 / DSM 15412 / SJ</strain>
    </source>
</reference>
<gene>
    <name evidence="2" type="ordered locus">BMS_2445</name>
</gene>
<evidence type="ECO:0000256" key="1">
    <source>
        <dbReference type="SAM" id="Phobius"/>
    </source>
</evidence>
<dbReference type="KEGG" id="bmx:BMS_2445"/>
<keyword evidence="1" id="KW-1133">Transmembrane helix</keyword>
<organism evidence="2 3">
    <name type="scientific">Halobacteriovorax marinus (strain ATCC BAA-682 / DSM 15412 / SJ)</name>
    <name type="common">Bacteriovorax marinus</name>
    <dbReference type="NCBI Taxonomy" id="862908"/>
    <lineage>
        <taxon>Bacteria</taxon>
        <taxon>Pseudomonadati</taxon>
        <taxon>Bdellovibrionota</taxon>
        <taxon>Bacteriovoracia</taxon>
        <taxon>Bacteriovoracales</taxon>
        <taxon>Halobacteriovoraceae</taxon>
        <taxon>Halobacteriovorax</taxon>
    </lineage>
</organism>
<sequence length="57" mass="6228">MESLMKSILHFLKMLWMAFAVGIGMGIFIPVTFSIALPFGMLNVVVHGQGLSFLTAL</sequence>
<dbReference type="EMBL" id="FQ312005">
    <property type="protein sequence ID" value="CBW27240.1"/>
    <property type="molecule type" value="Genomic_DNA"/>
</dbReference>
<dbReference type="STRING" id="862908.BMS_2445"/>
<evidence type="ECO:0000313" key="2">
    <source>
        <dbReference type="EMBL" id="CBW27240.1"/>
    </source>
</evidence>
<protein>
    <submittedName>
        <fullName evidence="2">Membrane protein</fullName>
    </submittedName>
</protein>
<dbReference type="PATRIC" id="fig|862908.3.peg.2331"/>
<name>E1X5B9_HALMS</name>
<dbReference type="Proteomes" id="UP000008963">
    <property type="component" value="Chromosome"/>
</dbReference>
<dbReference type="AlphaFoldDB" id="E1X5B9"/>
<accession>E1X5B9</accession>
<keyword evidence="1" id="KW-0472">Membrane</keyword>
<feature type="transmembrane region" description="Helical" evidence="1">
    <location>
        <begin position="12"/>
        <end position="37"/>
    </location>
</feature>
<keyword evidence="3" id="KW-1185">Reference proteome</keyword>
<evidence type="ECO:0000313" key="3">
    <source>
        <dbReference type="Proteomes" id="UP000008963"/>
    </source>
</evidence>